<sequence length="36" mass="3947">QAAVDRPRVPLPVAMTLYNLTRSGCESEIIRVGVSF</sequence>
<evidence type="ECO:0000313" key="1">
    <source>
        <dbReference type="EMBL" id="SVB00905.1"/>
    </source>
</evidence>
<reference evidence="1" key="1">
    <citation type="submission" date="2018-05" db="EMBL/GenBank/DDBJ databases">
        <authorList>
            <person name="Lanie J.A."/>
            <person name="Ng W.-L."/>
            <person name="Kazmierczak K.M."/>
            <person name="Andrzejewski T.M."/>
            <person name="Davidsen T.M."/>
            <person name="Wayne K.J."/>
            <person name="Tettelin H."/>
            <person name="Glass J.I."/>
            <person name="Rusch D."/>
            <person name="Podicherti R."/>
            <person name="Tsui H.-C.T."/>
            <person name="Winkler M.E."/>
        </authorList>
    </citation>
    <scope>NUCLEOTIDE SEQUENCE</scope>
</reference>
<proteinExistence type="predicted"/>
<dbReference type="EMBL" id="UINC01025398">
    <property type="protein sequence ID" value="SVB00905.1"/>
    <property type="molecule type" value="Genomic_DNA"/>
</dbReference>
<name>A0A382AH35_9ZZZZ</name>
<organism evidence="1">
    <name type="scientific">marine metagenome</name>
    <dbReference type="NCBI Taxonomy" id="408172"/>
    <lineage>
        <taxon>unclassified sequences</taxon>
        <taxon>metagenomes</taxon>
        <taxon>ecological metagenomes</taxon>
    </lineage>
</organism>
<accession>A0A382AH35</accession>
<protein>
    <submittedName>
        <fullName evidence="1">Uncharacterized protein</fullName>
    </submittedName>
</protein>
<gene>
    <name evidence="1" type="ORF">METZ01_LOCUS153759</name>
</gene>
<dbReference type="AlphaFoldDB" id="A0A382AH35"/>
<feature type="non-terminal residue" evidence="1">
    <location>
        <position position="1"/>
    </location>
</feature>